<accession>A0ABU4ANM8</accession>
<dbReference type="InterPro" id="IPR036390">
    <property type="entry name" value="WH_DNA-bd_sf"/>
</dbReference>
<name>A0ABU4ANM8_9HYPH</name>
<dbReference type="CDD" id="cd00092">
    <property type="entry name" value="HTH_CRP"/>
    <property type="match status" value="1"/>
</dbReference>
<evidence type="ECO:0000259" key="5">
    <source>
        <dbReference type="PROSITE" id="PS51063"/>
    </source>
</evidence>
<reference evidence="6 7" key="1">
    <citation type="submission" date="2023-10" db="EMBL/GenBank/DDBJ databases">
        <authorList>
            <person name="Venkata Ramana C."/>
            <person name="Sasikala C."/>
            <person name="Dhurka M."/>
        </authorList>
    </citation>
    <scope>NUCLEOTIDE SEQUENCE [LARGE SCALE GENOMIC DNA]</scope>
    <source>
        <strain evidence="6 7">KCTC 32151</strain>
    </source>
</reference>
<dbReference type="InterPro" id="IPR036388">
    <property type="entry name" value="WH-like_DNA-bd_sf"/>
</dbReference>
<dbReference type="InterPro" id="IPR012318">
    <property type="entry name" value="HTH_CRP"/>
</dbReference>
<dbReference type="Gene3D" id="2.60.120.10">
    <property type="entry name" value="Jelly Rolls"/>
    <property type="match status" value="1"/>
</dbReference>
<dbReference type="PRINTS" id="PR00034">
    <property type="entry name" value="HTHCRP"/>
</dbReference>
<evidence type="ECO:0000256" key="3">
    <source>
        <dbReference type="ARBA" id="ARBA00023163"/>
    </source>
</evidence>
<dbReference type="CDD" id="cd00038">
    <property type="entry name" value="CAP_ED"/>
    <property type="match status" value="1"/>
</dbReference>
<evidence type="ECO:0000313" key="7">
    <source>
        <dbReference type="Proteomes" id="UP001185659"/>
    </source>
</evidence>
<dbReference type="InterPro" id="IPR000595">
    <property type="entry name" value="cNMP-bd_dom"/>
</dbReference>
<keyword evidence="2" id="KW-0238">DNA-binding</keyword>
<dbReference type="RefSeq" id="WP_113154375.1">
    <property type="nucleotide sequence ID" value="NZ_JAWLIP010000007.1"/>
</dbReference>
<dbReference type="SUPFAM" id="SSF51206">
    <property type="entry name" value="cAMP-binding domain-like"/>
    <property type="match status" value="1"/>
</dbReference>
<evidence type="ECO:0000256" key="2">
    <source>
        <dbReference type="ARBA" id="ARBA00023125"/>
    </source>
</evidence>
<dbReference type="Pfam" id="PF13545">
    <property type="entry name" value="HTH_Crp_2"/>
    <property type="match status" value="1"/>
</dbReference>
<dbReference type="PANTHER" id="PTHR24567">
    <property type="entry name" value="CRP FAMILY TRANSCRIPTIONAL REGULATORY PROTEIN"/>
    <property type="match status" value="1"/>
</dbReference>
<dbReference type="InterPro" id="IPR014710">
    <property type="entry name" value="RmlC-like_jellyroll"/>
</dbReference>
<dbReference type="EMBL" id="JAWLIP010000007">
    <property type="protein sequence ID" value="MDV6227839.1"/>
    <property type="molecule type" value="Genomic_DNA"/>
</dbReference>
<keyword evidence="3" id="KW-0804">Transcription</keyword>
<evidence type="ECO:0000313" key="6">
    <source>
        <dbReference type="EMBL" id="MDV6227839.1"/>
    </source>
</evidence>
<sequence>MPGLDPSLIADLPSFSGLERRELETLLGYAQPLRFSEGATVFAQGDEAESFYVLLDGHIRVVRSTPEGQQVIVRYISVGELFGIAAALGRSTYPASAVAAAECVALAWPNAKWDELTARFPSLGANTYKTVGGRLQDAHTRVVEMSTEQVEQRVAHALLRLVKQTGRKTAEGVEIDFPITRQDIAEMTGATLHTVSRVLQAWEKDGIVRGGRKRVVVISPHRLLLKAEARKES</sequence>
<dbReference type="Pfam" id="PF00027">
    <property type="entry name" value="cNMP_binding"/>
    <property type="match status" value="1"/>
</dbReference>
<comment type="caution">
    <text evidence="6">The sequence shown here is derived from an EMBL/GenBank/DDBJ whole genome shotgun (WGS) entry which is preliminary data.</text>
</comment>
<dbReference type="SMART" id="SM00100">
    <property type="entry name" value="cNMP"/>
    <property type="match status" value="1"/>
</dbReference>
<feature type="domain" description="Cyclic nucleotide-binding" evidence="4">
    <location>
        <begin position="14"/>
        <end position="103"/>
    </location>
</feature>
<dbReference type="SUPFAM" id="SSF46785">
    <property type="entry name" value="Winged helix' DNA-binding domain"/>
    <property type="match status" value="1"/>
</dbReference>
<feature type="domain" description="HTH crp-type" evidence="5">
    <location>
        <begin position="148"/>
        <end position="221"/>
    </location>
</feature>
<evidence type="ECO:0000259" key="4">
    <source>
        <dbReference type="PROSITE" id="PS50042"/>
    </source>
</evidence>
<dbReference type="PROSITE" id="PS50042">
    <property type="entry name" value="CNMP_BINDING_3"/>
    <property type="match status" value="1"/>
</dbReference>
<dbReference type="PANTHER" id="PTHR24567:SF28">
    <property type="entry name" value="LISTERIOLYSIN REGULATORY PROTEIN"/>
    <property type="match status" value="1"/>
</dbReference>
<dbReference type="InterPro" id="IPR050397">
    <property type="entry name" value="Env_Response_Regulators"/>
</dbReference>
<dbReference type="Proteomes" id="UP001185659">
    <property type="component" value="Unassembled WGS sequence"/>
</dbReference>
<keyword evidence="1" id="KW-0805">Transcription regulation</keyword>
<dbReference type="Gene3D" id="1.10.10.10">
    <property type="entry name" value="Winged helix-like DNA-binding domain superfamily/Winged helix DNA-binding domain"/>
    <property type="match status" value="1"/>
</dbReference>
<keyword evidence="7" id="KW-1185">Reference proteome</keyword>
<protein>
    <submittedName>
        <fullName evidence="6">Crp/Fnr family transcriptional regulator</fullName>
    </submittedName>
</protein>
<evidence type="ECO:0000256" key="1">
    <source>
        <dbReference type="ARBA" id="ARBA00023015"/>
    </source>
</evidence>
<organism evidence="6 7">
    <name type="scientific">Nitratireductor aquimarinus</name>
    <dbReference type="NCBI Taxonomy" id="889300"/>
    <lineage>
        <taxon>Bacteria</taxon>
        <taxon>Pseudomonadati</taxon>
        <taxon>Pseudomonadota</taxon>
        <taxon>Alphaproteobacteria</taxon>
        <taxon>Hyphomicrobiales</taxon>
        <taxon>Phyllobacteriaceae</taxon>
        <taxon>Nitratireductor</taxon>
    </lineage>
</organism>
<proteinExistence type="predicted"/>
<dbReference type="InterPro" id="IPR018490">
    <property type="entry name" value="cNMP-bd_dom_sf"/>
</dbReference>
<dbReference type="PROSITE" id="PS51063">
    <property type="entry name" value="HTH_CRP_2"/>
    <property type="match status" value="1"/>
</dbReference>
<dbReference type="SMART" id="SM00419">
    <property type="entry name" value="HTH_CRP"/>
    <property type="match status" value="1"/>
</dbReference>
<gene>
    <name evidence="6" type="ORF">R2G56_16205</name>
</gene>